<dbReference type="Pfam" id="PF08518">
    <property type="entry name" value="GIT_SHD"/>
    <property type="match status" value="2"/>
</dbReference>
<dbReference type="Pfam" id="PF23742">
    <property type="entry name" value="VBS_C3G9"/>
    <property type="match status" value="1"/>
</dbReference>
<feature type="compositionally biased region" description="Polar residues" evidence="3">
    <location>
        <begin position="395"/>
        <end position="405"/>
    </location>
</feature>
<dbReference type="AlphaFoldDB" id="A0A4S8LJV3"/>
<evidence type="ECO:0000313" key="5">
    <source>
        <dbReference type="EMBL" id="THU89384.1"/>
    </source>
</evidence>
<accession>A0A4S8LJV3</accession>
<dbReference type="InterPro" id="IPR056439">
    <property type="entry name" value="VBS_C3G9"/>
</dbReference>
<dbReference type="Pfam" id="PF12205">
    <property type="entry name" value="GIT1_C"/>
    <property type="match status" value="1"/>
</dbReference>
<evidence type="ECO:0000313" key="6">
    <source>
        <dbReference type="Proteomes" id="UP000297245"/>
    </source>
</evidence>
<dbReference type="EMBL" id="ML179370">
    <property type="protein sequence ID" value="THU89384.1"/>
    <property type="molecule type" value="Genomic_DNA"/>
</dbReference>
<organism evidence="5 6">
    <name type="scientific">Dendrothele bispora (strain CBS 962.96)</name>
    <dbReference type="NCBI Taxonomy" id="1314807"/>
    <lineage>
        <taxon>Eukaryota</taxon>
        <taxon>Fungi</taxon>
        <taxon>Dikarya</taxon>
        <taxon>Basidiomycota</taxon>
        <taxon>Agaricomycotina</taxon>
        <taxon>Agaricomycetes</taxon>
        <taxon>Agaricomycetidae</taxon>
        <taxon>Agaricales</taxon>
        <taxon>Agaricales incertae sedis</taxon>
        <taxon>Dendrothele</taxon>
    </lineage>
</organism>
<evidence type="ECO:0000259" key="4">
    <source>
        <dbReference type="SMART" id="SM00555"/>
    </source>
</evidence>
<evidence type="ECO:0000256" key="3">
    <source>
        <dbReference type="SAM" id="MobiDB-lite"/>
    </source>
</evidence>
<reference evidence="5 6" key="1">
    <citation type="journal article" date="2019" name="Nat. Ecol. Evol.">
        <title>Megaphylogeny resolves global patterns of mushroom evolution.</title>
        <authorList>
            <person name="Varga T."/>
            <person name="Krizsan K."/>
            <person name="Foldi C."/>
            <person name="Dima B."/>
            <person name="Sanchez-Garcia M."/>
            <person name="Sanchez-Ramirez S."/>
            <person name="Szollosi G.J."/>
            <person name="Szarkandi J.G."/>
            <person name="Papp V."/>
            <person name="Albert L."/>
            <person name="Andreopoulos W."/>
            <person name="Angelini C."/>
            <person name="Antonin V."/>
            <person name="Barry K.W."/>
            <person name="Bougher N.L."/>
            <person name="Buchanan P."/>
            <person name="Buyck B."/>
            <person name="Bense V."/>
            <person name="Catcheside P."/>
            <person name="Chovatia M."/>
            <person name="Cooper J."/>
            <person name="Damon W."/>
            <person name="Desjardin D."/>
            <person name="Finy P."/>
            <person name="Geml J."/>
            <person name="Haridas S."/>
            <person name="Hughes K."/>
            <person name="Justo A."/>
            <person name="Karasinski D."/>
            <person name="Kautmanova I."/>
            <person name="Kiss B."/>
            <person name="Kocsube S."/>
            <person name="Kotiranta H."/>
            <person name="LaButti K.M."/>
            <person name="Lechner B.E."/>
            <person name="Liimatainen K."/>
            <person name="Lipzen A."/>
            <person name="Lukacs Z."/>
            <person name="Mihaltcheva S."/>
            <person name="Morgado L.N."/>
            <person name="Niskanen T."/>
            <person name="Noordeloos M.E."/>
            <person name="Ohm R.A."/>
            <person name="Ortiz-Santana B."/>
            <person name="Ovrebo C."/>
            <person name="Racz N."/>
            <person name="Riley R."/>
            <person name="Savchenko A."/>
            <person name="Shiryaev A."/>
            <person name="Soop K."/>
            <person name="Spirin V."/>
            <person name="Szebenyi C."/>
            <person name="Tomsovsky M."/>
            <person name="Tulloss R.E."/>
            <person name="Uehling J."/>
            <person name="Grigoriev I.V."/>
            <person name="Vagvolgyi C."/>
            <person name="Papp T."/>
            <person name="Martin F.M."/>
            <person name="Miettinen O."/>
            <person name="Hibbett D.S."/>
            <person name="Nagy L.G."/>
        </authorList>
    </citation>
    <scope>NUCLEOTIDE SEQUENCE [LARGE SCALE GENOMIC DNA]</scope>
    <source>
        <strain evidence="5 6">CBS 962.96</strain>
    </source>
</reference>
<dbReference type="OrthoDB" id="5588096at2759"/>
<keyword evidence="2" id="KW-0175">Coiled coil</keyword>
<feature type="region of interest" description="Disordered" evidence="3">
    <location>
        <begin position="154"/>
        <end position="422"/>
    </location>
</feature>
<feature type="compositionally biased region" description="Basic and acidic residues" evidence="3">
    <location>
        <begin position="212"/>
        <end position="230"/>
    </location>
</feature>
<name>A0A4S8LJV3_DENBC</name>
<proteinExistence type="predicted"/>
<dbReference type="InterPro" id="IPR039892">
    <property type="entry name" value="Spa2/Sph1"/>
</dbReference>
<protein>
    <recommendedName>
        <fullName evidence="4">GIT Spa2 homology (SHD) domain-containing protein</fullName>
    </recommendedName>
</protein>
<dbReference type="SMART" id="SM00555">
    <property type="entry name" value="GIT"/>
    <property type="match status" value="2"/>
</dbReference>
<feature type="compositionally biased region" description="Polar residues" evidence="3">
    <location>
        <begin position="1"/>
        <end position="26"/>
    </location>
</feature>
<feature type="compositionally biased region" description="Basic and acidic residues" evidence="3">
    <location>
        <begin position="308"/>
        <end position="331"/>
    </location>
</feature>
<dbReference type="GO" id="GO:1902716">
    <property type="term" value="C:cell cortex of growing cell tip"/>
    <property type="evidence" value="ECO:0007669"/>
    <property type="project" value="TreeGrafter"/>
</dbReference>
<dbReference type="PANTHER" id="PTHR21601">
    <property type="entry name" value="SPA2 PROTEIN"/>
    <property type="match status" value="1"/>
</dbReference>
<gene>
    <name evidence="5" type="ORF">K435DRAFT_969153</name>
</gene>
<feature type="compositionally biased region" description="Low complexity" evidence="3">
    <location>
        <begin position="176"/>
        <end position="190"/>
    </location>
</feature>
<feature type="coiled-coil region" evidence="2">
    <location>
        <begin position="427"/>
        <end position="605"/>
    </location>
</feature>
<feature type="domain" description="GIT Spa2 homology (SHD)" evidence="4">
    <location>
        <begin position="75"/>
        <end position="105"/>
    </location>
</feature>
<keyword evidence="6" id="KW-1185">Reference proteome</keyword>
<dbReference type="GO" id="GO:0005826">
    <property type="term" value="C:actomyosin contractile ring"/>
    <property type="evidence" value="ECO:0007669"/>
    <property type="project" value="TreeGrafter"/>
</dbReference>
<sequence>MSLKRSQSRAASPTPTAFSGISNYRTDSYRPIRDRNTPPVPPIDYRSVSRTHFRELSSYLASYLAKAAPNSRSAARQKLTRLTIQQFHELSTDVYDELIRRKNDTEVPFLPVREEFHPKRNQARQKLATLPTSRFEDLSSDVYFELARRYPEFKEDPSGRASASSNYDDYPAPDFPSNSPPRNINNSRTSGRVSADRPVDSGYGGSVSSRRPSQDRRRPSEDTYRGRTSEDNYAPSIASLSSRRKPSQDTTRRSEDREREREYGRRPSASVSGNSDSTATTAPQSTMATSGMIIPNTSTMEEEYIEVPYDREARESVSTADERERSRDRNQDFALSPGLTEPEPDSASDYPSPSSPAAGLSGLHARLKSVGDDDDDRDSAAGGRSGDDFYDNRSYGRTSANSDRSLTGGAGRYAGRASVSADNEKLRRDYELRIATMQTQINNLQRDLGNSQSDKRLEESEMRVKQLEEELITFRRRTEEQSTVMRTLQKELDELKETRQREKELESRRAAEDKEELQIHLDRLEKLEEERAIGQVGADSEVVEQLRSDIQNLIDELGDLSRRNDELMTAKDSDLIVIRDLDMQLKEYKRKYEQAKTELRSVKATSQLYLQAPKMDKLDDQLPVTSDGGILDIHVTAFLTAVDGLLTAGRSNAPTRVLTPMKNVVNAVTAITDDIRAYERRPHDKRPDLDWDGLRFLRERVEATLSNLVTASKTHATSSGMSPVSLLDAAASHVAACITDIGKTIYIRKATKAEQDQWASSAVSYSPAPTATNGFSPSLRYVDEKVHQRKASAASRYESSRRTPSENSSSEQTNSPPPIFDQPTGSGGMMSDGDGTIEDNWAELKPYLEAQTESMVYAIQSVLSGVRTPTPSPTLNENVTQIITIVSSIVAVCKDNLPPTSSQQGNEILRELSEHANKLSEAQASPEVTKEARQIMAKSSFAVANALKSLMKL</sequence>
<feature type="region of interest" description="Disordered" evidence="3">
    <location>
        <begin position="790"/>
        <end position="838"/>
    </location>
</feature>
<dbReference type="GO" id="GO:0005078">
    <property type="term" value="F:MAP-kinase scaffold activity"/>
    <property type="evidence" value="ECO:0007669"/>
    <property type="project" value="TreeGrafter"/>
</dbReference>
<feature type="domain" description="GIT Spa2 homology (SHD)" evidence="4">
    <location>
        <begin position="123"/>
        <end position="153"/>
    </location>
</feature>
<keyword evidence="1" id="KW-0677">Repeat</keyword>
<feature type="compositionally biased region" description="Basic and acidic residues" evidence="3">
    <location>
        <begin position="246"/>
        <end position="265"/>
    </location>
</feature>
<evidence type="ECO:0000256" key="1">
    <source>
        <dbReference type="ARBA" id="ARBA00022737"/>
    </source>
</evidence>
<dbReference type="Proteomes" id="UP000297245">
    <property type="component" value="Unassembled WGS sequence"/>
</dbReference>
<feature type="compositionally biased region" description="Low complexity" evidence="3">
    <location>
        <begin position="345"/>
        <end position="363"/>
    </location>
</feature>
<feature type="region of interest" description="Disordered" evidence="3">
    <location>
        <begin position="1"/>
        <end position="45"/>
    </location>
</feature>
<evidence type="ECO:0000256" key="2">
    <source>
        <dbReference type="SAM" id="Coils"/>
    </source>
</evidence>
<dbReference type="InterPro" id="IPR013724">
    <property type="entry name" value="GIT_SHD"/>
</dbReference>
<feature type="compositionally biased region" description="Basic and acidic residues" evidence="3">
    <location>
        <begin position="27"/>
        <end position="36"/>
    </location>
</feature>
<feature type="compositionally biased region" description="Polar residues" evidence="3">
    <location>
        <begin position="269"/>
        <end position="299"/>
    </location>
</feature>
<dbReference type="PANTHER" id="PTHR21601:SF0">
    <property type="entry name" value="PROTEIN SPA2-RELATED"/>
    <property type="match status" value="1"/>
</dbReference>
<dbReference type="InterPro" id="IPR022018">
    <property type="entry name" value="GIT1_C"/>
</dbReference>